<reference evidence="5" key="1">
    <citation type="journal article" date="2018" name="DNA Res.">
        <title>Multiple hybrid de novo genome assembly of finger millet, an orphan allotetraploid crop.</title>
        <authorList>
            <person name="Hatakeyama M."/>
            <person name="Aluri S."/>
            <person name="Balachadran M.T."/>
            <person name="Sivarajan S.R."/>
            <person name="Patrignani A."/>
            <person name="Gruter S."/>
            <person name="Poveda L."/>
            <person name="Shimizu-Inatsugi R."/>
            <person name="Baeten J."/>
            <person name="Francoijs K.J."/>
            <person name="Nataraja K.N."/>
            <person name="Reddy Y.A.N."/>
            <person name="Phadnis S."/>
            <person name="Ravikumar R.L."/>
            <person name="Schlapbach R."/>
            <person name="Sreeman S.M."/>
            <person name="Shimizu K.K."/>
        </authorList>
    </citation>
    <scope>NUCLEOTIDE SEQUENCE</scope>
</reference>
<dbReference type="PANTHER" id="PTHR10666">
    <property type="entry name" value="UBIQUITIN"/>
    <property type="match status" value="1"/>
</dbReference>
<dbReference type="GO" id="GO:0003729">
    <property type="term" value="F:mRNA binding"/>
    <property type="evidence" value="ECO:0007669"/>
    <property type="project" value="UniProtKB-ARBA"/>
</dbReference>
<evidence type="ECO:0000256" key="3">
    <source>
        <dbReference type="ARBA" id="ARBA00022843"/>
    </source>
</evidence>
<dbReference type="PROSITE" id="PS50053">
    <property type="entry name" value="UBIQUITIN_2"/>
    <property type="match status" value="1"/>
</dbReference>
<evidence type="ECO:0000256" key="1">
    <source>
        <dbReference type="ARBA" id="ARBA00008430"/>
    </source>
</evidence>
<keyword evidence="6" id="KW-1185">Reference proteome</keyword>
<dbReference type="InterPro" id="IPR000626">
    <property type="entry name" value="Ubiquitin-like_dom"/>
</dbReference>
<evidence type="ECO:0000256" key="2">
    <source>
        <dbReference type="ARBA" id="ARBA00022499"/>
    </source>
</evidence>
<evidence type="ECO:0000313" key="6">
    <source>
        <dbReference type="Proteomes" id="UP001054889"/>
    </source>
</evidence>
<dbReference type="SUPFAM" id="SSF54236">
    <property type="entry name" value="Ubiquitin-like"/>
    <property type="match status" value="1"/>
</dbReference>
<dbReference type="InterPro" id="IPR019954">
    <property type="entry name" value="Ubiquitin_CS"/>
</dbReference>
<comment type="caution">
    <text evidence="5">The sequence shown here is derived from an EMBL/GenBank/DDBJ whole genome shotgun (WGS) entry which is preliminary data.</text>
</comment>
<dbReference type="FunFam" id="3.10.20.90:FF:000009">
    <property type="entry name" value="Ubiquitin-60S ribosomal protein"/>
    <property type="match status" value="1"/>
</dbReference>
<organism evidence="5 6">
    <name type="scientific">Eleusine coracana subsp. coracana</name>
    <dbReference type="NCBI Taxonomy" id="191504"/>
    <lineage>
        <taxon>Eukaryota</taxon>
        <taxon>Viridiplantae</taxon>
        <taxon>Streptophyta</taxon>
        <taxon>Embryophyta</taxon>
        <taxon>Tracheophyta</taxon>
        <taxon>Spermatophyta</taxon>
        <taxon>Magnoliopsida</taxon>
        <taxon>Liliopsida</taxon>
        <taxon>Poales</taxon>
        <taxon>Poaceae</taxon>
        <taxon>PACMAD clade</taxon>
        <taxon>Chloridoideae</taxon>
        <taxon>Cynodonteae</taxon>
        <taxon>Eleusininae</taxon>
        <taxon>Eleusine</taxon>
    </lineage>
</organism>
<dbReference type="InterPro" id="IPR029071">
    <property type="entry name" value="Ubiquitin-like_domsf"/>
</dbReference>
<dbReference type="SMART" id="SM00213">
    <property type="entry name" value="UBQ"/>
    <property type="match status" value="1"/>
</dbReference>
<keyword evidence="3" id="KW-0832">Ubl conjugation</keyword>
<dbReference type="AlphaFoldDB" id="A0AAV5D8L0"/>
<sequence>MMKDQANTGKNQKIRILHYQRNVDWGARILISCLKMRDLDEVPVGYLQQRLRQMRPSSSKWKRCLPKCPHTNASVVSAPRIRQRTSMSDNKPLPQSVQVHAPVFQVQPAPVVVKASIIPEMITGFDKEPKDPKAKSDVDKYLAALKKRLASTGNLVLQEEDPRDVLSYDYQISENPADDVDYPKFILGKPLISNNMYKNLPWEMRKLHDWYMMTSKEGVTEITCRIPKETITLEVESSDTIDNVKAKIQDKEGIPPDQQHLIFAGKQLEDDRTLADYNIQKESTLHLVVRLRGGTGCYPISIAILSPSHGKGWRRRWCAAKPSYHGDGPILRSFSDDDTRYNAQ</sequence>
<accession>A0AAV5D8L0</accession>
<dbReference type="Proteomes" id="UP001054889">
    <property type="component" value="Unassembled WGS sequence"/>
</dbReference>
<evidence type="ECO:0000259" key="4">
    <source>
        <dbReference type="PROSITE" id="PS50053"/>
    </source>
</evidence>
<dbReference type="PRINTS" id="PR00348">
    <property type="entry name" value="UBIQUITIN"/>
</dbReference>
<protein>
    <recommendedName>
        <fullName evidence="4">Ubiquitin-like domain-containing protein</fullName>
    </recommendedName>
</protein>
<dbReference type="InterPro" id="IPR019956">
    <property type="entry name" value="Ubiquitin_dom"/>
</dbReference>
<reference evidence="5" key="2">
    <citation type="submission" date="2021-12" db="EMBL/GenBank/DDBJ databases">
        <title>Resequencing data analysis of finger millet.</title>
        <authorList>
            <person name="Hatakeyama M."/>
            <person name="Aluri S."/>
            <person name="Balachadran M.T."/>
            <person name="Sivarajan S.R."/>
            <person name="Poveda L."/>
            <person name="Shimizu-Inatsugi R."/>
            <person name="Schlapbach R."/>
            <person name="Sreeman S.M."/>
            <person name="Shimizu K.K."/>
        </authorList>
    </citation>
    <scope>NUCLEOTIDE SEQUENCE</scope>
</reference>
<dbReference type="Gene3D" id="3.10.20.90">
    <property type="entry name" value="Phosphatidylinositol 3-kinase Catalytic Subunit, Chain A, domain 1"/>
    <property type="match status" value="1"/>
</dbReference>
<dbReference type="EMBL" id="BQKI01000013">
    <property type="protein sequence ID" value="GJN06751.1"/>
    <property type="molecule type" value="Genomic_DNA"/>
</dbReference>
<dbReference type="PROSITE" id="PS00299">
    <property type="entry name" value="UBIQUITIN_1"/>
    <property type="match status" value="1"/>
</dbReference>
<dbReference type="InterPro" id="IPR050158">
    <property type="entry name" value="Ubiquitin_ubiquitin-like"/>
</dbReference>
<gene>
    <name evidence="5" type="primary">ga24507</name>
    <name evidence="5" type="ORF">PR202_ga24507</name>
</gene>
<comment type="similarity">
    <text evidence="1">Belongs to the ubiquitin family.</text>
</comment>
<feature type="domain" description="Ubiquitin-like" evidence="4">
    <location>
        <begin position="220"/>
        <end position="294"/>
    </location>
</feature>
<name>A0AAV5D8L0_ELECO</name>
<dbReference type="Pfam" id="PF00240">
    <property type="entry name" value="ubiquitin"/>
    <property type="match status" value="1"/>
</dbReference>
<keyword evidence="2" id="KW-1017">Isopeptide bond</keyword>
<evidence type="ECO:0000313" key="5">
    <source>
        <dbReference type="EMBL" id="GJN06751.1"/>
    </source>
</evidence>
<proteinExistence type="inferred from homology"/>